<accession>A0ABP4B6E2</accession>
<reference evidence="3" key="1">
    <citation type="journal article" date="2019" name="Int. J. Syst. Evol. Microbiol.">
        <title>The Global Catalogue of Microorganisms (GCM) 10K type strain sequencing project: providing services to taxonomists for standard genome sequencing and annotation.</title>
        <authorList>
            <consortium name="The Broad Institute Genomics Platform"/>
            <consortium name="The Broad Institute Genome Sequencing Center for Infectious Disease"/>
            <person name="Wu L."/>
            <person name="Ma J."/>
        </authorList>
    </citation>
    <scope>NUCLEOTIDE SEQUENCE [LARGE SCALE GENOMIC DNA]</scope>
    <source>
        <strain evidence="3">JCM 10696</strain>
    </source>
</reference>
<protein>
    <recommendedName>
        <fullName evidence="1">SAF domain-containing protein</fullName>
    </recommendedName>
</protein>
<dbReference type="InterPro" id="IPR013974">
    <property type="entry name" value="SAF"/>
</dbReference>
<dbReference type="Proteomes" id="UP001500665">
    <property type="component" value="Unassembled WGS sequence"/>
</dbReference>
<feature type="domain" description="SAF" evidence="1">
    <location>
        <begin position="36"/>
        <end position="94"/>
    </location>
</feature>
<dbReference type="SMART" id="SM00858">
    <property type="entry name" value="SAF"/>
    <property type="match status" value="1"/>
</dbReference>
<dbReference type="Pfam" id="PF08666">
    <property type="entry name" value="SAF"/>
    <property type="match status" value="1"/>
</dbReference>
<keyword evidence="3" id="KW-1185">Reference proteome</keyword>
<dbReference type="EMBL" id="BAAAHH010000005">
    <property type="protein sequence ID" value="GAA0944669.1"/>
    <property type="molecule type" value="Genomic_DNA"/>
</dbReference>
<comment type="caution">
    <text evidence="2">The sequence shown here is derived from an EMBL/GenBank/DDBJ whole genome shotgun (WGS) entry which is preliminary data.</text>
</comment>
<sequence length="197" mass="20300">MKPQLFRYRRPLAVLCAVLAVLLVRLPSAPPSLTGSPVLAAARDLPSGTRLTAEDVRTVRLQPPPSGALVRLPENAALAAPVRRGEPLTDLRFLGPDLLAAHGPGLVAAPVRISDRSLASLVRPGDRVDVLPAPEGHLTTPGSSAPPSGPLVTAAPVLAAPPTDETTGALLLLAVTRPEATTLAATPHLTLTLHPPP</sequence>
<evidence type="ECO:0000259" key="1">
    <source>
        <dbReference type="SMART" id="SM00858"/>
    </source>
</evidence>
<dbReference type="RefSeq" id="WP_344238709.1">
    <property type="nucleotide sequence ID" value="NZ_BAAAHH010000005.1"/>
</dbReference>
<organism evidence="2 3">
    <name type="scientific">Actinocorallia libanotica</name>
    <dbReference type="NCBI Taxonomy" id="46162"/>
    <lineage>
        <taxon>Bacteria</taxon>
        <taxon>Bacillati</taxon>
        <taxon>Actinomycetota</taxon>
        <taxon>Actinomycetes</taxon>
        <taxon>Streptosporangiales</taxon>
        <taxon>Thermomonosporaceae</taxon>
        <taxon>Actinocorallia</taxon>
    </lineage>
</organism>
<gene>
    <name evidence="2" type="ORF">GCM10009550_17800</name>
</gene>
<name>A0ABP4B6E2_9ACTN</name>
<evidence type="ECO:0000313" key="2">
    <source>
        <dbReference type="EMBL" id="GAA0944669.1"/>
    </source>
</evidence>
<evidence type="ECO:0000313" key="3">
    <source>
        <dbReference type="Proteomes" id="UP001500665"/>
    </source>
</evidence>
<proteinExistence type="predicted"/>
<dbReference type="CDD" id="cd11614">
    <property type="entry name" value="SAF_CpaB_FlgA_like"/>
    <property type="match status" value="1"/>
</dbReference>